<name>A0A073JT16_9BACI</name>
<dbReference type="InterPro" id="IPR015797">
    <property type="entry name" value="NUDIX_hydrolase-like_dom_sf"/>
</dbReference>
<dbReference type="EMBL" id="JOTN01000030">
    <property type="protein sequence ID" value="KEK17392.1"/>
    <property type="molecule type" value="Genomic_DNA"/>
</dbReference>
<dbReference type="STRING" id="574376.BAMA_15325"/>
<dbReference type="eggNOG" id="COG1051">
    <property type="taxonomic scope" value="Bacteria"/>
</dbReference>
<feature type="domain" description="Nudix hydrolase" evidence="1">
    <location>
        <begin position="1"/>
        <end position="131"/>
    </location>
</feature>
<evidence type="ECO:0000313" key="2">
    <source>
        <dbReference type="EMBL" id="KEK17392.1"/>
    </source>
</evidence>
<dbReference type="PANTHER" id="PTHR43222:SF2">
    <property type="entry name" value="NUDIX HYDROLASE 23, CHLOROPLASTIC"/>
    <property type="match status" value="1"/>
</dbReference>
<proteinExistence type="predicted"/>
<dbReference type="SUPFAM" id="SSF55811">
    <property type="entry name" value="Nudix"/>
    <property type="match status" value="1"/>
</dbReference>
<keyword evidence="3" id="KW-1185">Reference proteome</keyword>
<dbReference type="RefSeq" id="WP_034643399.1">
    <property type="nucleotide sequence ID" value="NZ_CBCSJC010000016.1"/>
</dbReference>
<dbReference type="PANTHER" id="PTHR43222">
    <property type="entry name" value="NUDIX HYDROLASE 23"/>
    <property type="match status" value="1"/>
</dbReference>
<evidence type="ECO:0000259" key="1">
    <source>
        <dbReference type="PROSITE" id="PS51462"/>
    </source>
</evidence>
<dbReference type="AlphaFoldDB" id="A0A073JT16"/>
<dbReference type="CDD" id="cd18886">
    <property type="entry name" value="NUDIX_MutT_Nudt1"/>
    <property type="match status" value="1"/>
</dbReference>
<dbReference type="InterPro" id="IPR000086">
    <property type="entry name" value="NUDIX_hydrolase_dom"/>
</dbReference>
<sequence length="163" mass="18591">MFKYTICFIKKEDEILLLNRKKKPAMGVWNGVGGKIEKDETPFESVIREILEETGIELKEVTHAGNLILQSSAGCTGIYLFIAELPKEVSLQTPVHTAEGILDWKPVQWILDKDNIGVISHLKHYLPKILDGELHLEHCVTYDTHTILNYYTHNLNEKSIAHI</sequence>
<dbReference type="Gene3D" id="3.90.79.10">
    <property type="entry name" value="Nucleoside Triphosphate Pyrophosphohydrolase"/>
    <property type="match status" value="1"/>
</dbReference>
<dbReference type="OrthoDB" id="9804563at2"/>
<reference evidence="2 3" key="1">
    <citation type="submission" date="2014-06" db="EMBL/GenBank/DDBJ databases">
        <title>Draft genome sequence of Bacillus manliponensis JCM 15802 (MCCC 1A00708).</title>
        <authorList>
            <person name="Lai Q."/>
            <person name="Liu Y."/>
            <person name="Shao Z."/>
        </authorList>
    </citation>
    <scope>NUCLEOTIDE SEQUENCE [LARGE SCALE GENOMIC DNA]</scope>
    <source>
        <strain evidence="2 3">JCM 15802</strain>
    </source>
</reference>
<accession>A0A073JT16</accession>
<gene>
    <name evidence="2" type="ORF">BAMA_15325</name>
</gene>
<organism evidence="2 3">
    <name type="scientific">Bacillus manliponensis</name>
    <dbReference type="NCBI Taxonomy" id="574376"/>
    <lineage>
        <taxon>Bacteria</taxon>
        <taxon>Bacillati</taxon>
        <taxon>Bacillota</taxon>
        <taxon>Bacilli</taxon>
        <taxon>Bacillales</taxon>
        <taxon>Bacillaceae</taxon>
        <taxon>Bacillus</taxon>
        <taxon>Bacillus cereus group</taxon>
    </lineage>
</organism>
<dbReference type="Proteomes" id="UP000027822">
    <property type="component" value="Unassembled WGS sequence"/>
</dbReference>
<protein>
    <submittedName>
        <fullName evidence="2">DNA mismatch repair protein MutT</fullName>
    </submittedName>
</protein>
<evidence type="ECO:0000313" key="3">
    <source>
        <dbReference type="Proteomes" id="UP000027822"/>
    </source>
</evidence>
<comment type="caution">
    <text evidence="2">The sequence shown here is derived from an EMBL/GenBank/DDBJ whole genome shotgun (WGS) entry which is preliminary data.</text>
</comment>
<dbReference type="PROSITE" id="PS51462">
    <property type="entry name" value="NUDIX"/>
    <property type="match status" value="1"/>
</dbReference>
<dbReference type="Pfam" id="PF00293">
    <property type="entry name" value="NUDIX"/>
    <property type="match status" value="1"/>
</dbReference>